<keyword evidence="10" id="KW-0863">Zinc-finger</keyword>
<name>A0A428TIH4_9HYPO</name>
<dbReference type="CDD" id="cd00086">
    <property type="entry name" value="homeodomain"/>
    <property type="match status" value="1"/>
</dbReference>
<evidence type="ECO:0000256" key="13">
    <source>
        <dbReference type="SAM" id="Phobius"/>
    </source>
</evidence>
<keyword evidence="10" id="KW-0479">Metal-binding</keyword>
<feature type="DNA-binding region" description="Homeobox" evidence="11">
    <location>
        <begin position="545"/>
        <end position="607"/>
    </location>
</feature>
<keyword evidence="8" id="KW-0325">Glycoprotein</keyword>
<dbReference type="PANTHER" id="PTHR43791">
    <property type="entry name" value="PERMEASE-RELATED"/>
    <property type="match status" value="1"/>
</dbReference>
<feature type="transmembrane region" description="Helical" evidence="13">
    <location>
        <begin position="137"/>
        <end position="158"/>
    </location>
</feature>
<evidence type="ECO:0000256" key="12">
    <source>
        <dbReference type="SAM" id="MobiDB-lite"/>
    </source>
</evidence>
<dbReference type="InterPro" id="IPR036259">
    <property type="entry name" value="MFS_trans_sf"/>
</dbReference>
<comment type="subcellular location">
    <subcellularLocation>
        <location evidence="1">Membrane</location>
        <topology evidence="1">Multi-pass membrane protein</topology>
    </subcellularLocation>
    <subcellularLocation>
        <location evidence="11">Nucleus</location>
    </subcellularLocation>
</comment>
<keyword evidence="2" id="KW-0813">Transport</keyword>
<dbReference type="GO" id="GO:0005634">
    <property type="term" value="C:nucleus"/>
    <property type="evidence" value="ECO:0007669"/>
    <property type="project" value="UniProtKB-SubCell"/>
</dbReference>
<dbReference type="EMBL" id="NIZV01000184">
    <property type="protein sequence ID" value="RSM01840.1"/>
    <property type="molecule type" value="Genomic_DNA"/>
</dbReference>
<dbReference type="PROSITE" id="PS50157">
    <property type="entry name" value="ZINC_FINGER_C2H2_2"/>
    <property type="match status" value="1"/>
</dbReference>
<feature type="region of interest" description="Disordered" evidence="12">
    <location>
        <begin position="620"/>
        <end position="662"/>
    </location>
</feature>
<feature type="compositionally biased region" description="Polar residues" evidence="12">
    <location>
        <begin position="528"/>
        <end position="542"/>
    </location>
</feature>
<dbReference type="GO" id="GO:0008270">
    <property type="term" value="F:zinc ion binding"/>
    <property type="evidence" value="ECO:0007669"/>
    <property type="project" value="UniProtKB-KW"/>
</dbReference>
<evidence type="ECO:0000256" key="3">
    <source>
        <dbReference type="ARBA" id="ARBA00022692"/>
    </source>
</evidence>
<dbReference type="PROSITE" id="PS50071">
    <property type="entry name" value="HOMEOBOX_2"/>
    <property type="match status" value="1"/>
</dbReference>
<dbReference type="Pfam" id="PF05920">
    <property type="entry name" value="Homeobox_KN"/>
    <property type="match status" value="1"/>
</dbReference>
<protein>
    <recommendedName>
        <fullName evidence="18">Homeobox domain-containing protein</fullName>
    </recommendedName>
</protein>
<feature type="compositionally biased region" description="Low complexity" evidence="12">
    <location>
        <begin position="682"/>
        <end position="712"/>
    </location>
</feature>
<dbReference type="PROSITE" id="PS00028">
    <property type="entry name" value="ZINC_FINGER_C2H2_1"/>
    <property type="match status" value="1"/>
</dbReference>
<feature type="transmembrane region" description="Helical" evidence="13">
    <location>
        <begin position="216"/>
        <end position="236"/>
    </location>
</feature>
<keyword evidence="9 11" id="KW-0539">Nucleus</keyword>
<reference evidence="16 17" key="1">
    <citation type="submission" date="2017-06" db="EMBL/GenBank/DDBJ databases">
        <title>Cmopartive genomic analysis of Ambrosia Fusariam Clade fungi.</title>
        <authorList>
            <person name="Stajich J.E."/>
            <person name="Carrillo J."/>
            <person name="Kijimoto T."/>
            <person name="Eskalen A."/>
            <person name="O'Donnell K."/>
            <person name="Kasson M."/>
        </authorList>
    </citation>
    <scope>NUCLEOTIDE SEQUENCE [LARGE SCALE GENOMIC DNA]</scope>
    <source>
        <strain evidence="16 17">NRRL 20438</strain>
    </source>
</reference>
<evidence type="ECO:0008006" key="18">
    <source>
        <dbReference type="Google" id="ProtNLM"/>
    </source>
</evidence>
<keyword evidence="7 11" id="KW-0371">Homeobox</keyword>
<keyword evidence="3 13" id="KW-0812">Transmembrane</keyword>
<keyword evidence="6 13" id="KW-0472">Membrane</keyword>
<feature type="compositionally biased region" description="Basic residues" evidence="12">
    <location>
        <begin position="722"/>
        <end position="735"/>
    </location>
</feature>
<dbReference type="Proteomes" id="UP000288429">
    <property type="component" value="Unassembled WGS sequence"/>
</dbReference>
<feature type="region of interest" description="Disordered" evidence="12">
    <location>
        <begin position="674"/>
        <end position="739"/>
    </location>
</feature>
<evidence type="ECO:0000256" key="9">
    <source>
        <dbReference type="ARBA" id="ARBA00023242"/>
    </source>
</evidence>
<dbReference type="PANTHER" id="PTHR43791:SF51">
    <property type="entry name" value="MAJOR FACILITATOR SUPERFAMILY (MFS) PROFILE DOMAIN-CONTAINING PROTEIN"/>
    <property type="match status" value="1"/>
</dbReference>
<dbReference type="InterPro" id="IPR013087">
    <property type="entry name" value="Znf_C2H2_type"/>
</dbReference>
<feature type="transmembrane region" description="Helical" evidence="13">
    <location>
        <begin position="170"/>
        <end position="191"/>
    </location>
</feature>
<keyword evidence="4 13" id="KW-1133">Transmembrane helix</keyword>
<evidence type="ECO:0000256" key="10">
    <source>
        <dbReference type="PROSITE-ProRule" id="PRU00042"/>
    </source>
</evidence>
<feature type="transmembrane region" description="Helical" evidence="13">
    <location>
        <begin position="324"/>
        <end position="342"/>
    </location>
</feature>
<evidence type="ECO:0000256" key="7">
    <source>
        <dbReference type="ARBA" id="ARBA00023155"/>
    </source>
</evidence>
<feature type="compositionally biased region" description="Polar residues" evidence="12">
    <location>
        <begin position="645"/>
        <end position="654"/>
    </location>
</feature>
<dbReference type="InterPro" id="IPR008422">
    <property type="entry name" value="KN_HD"/>
</dbReference>
<dbReference type="GO" id="GO:0006355">
    <property type="term" value="P:regulation of DNA-templated transcription"/>
    <property type="evidence" value="ECO:0007669"/>
    <property type="project" value="InterPro"/>
</dbReference>
<organism evidence="16 17">
    <name type="scientific">Fusarium ambrosium</name>
    <dbReference type="NCBI Taxonomy" id="131363"/>
    <lineage>
        <taxon>Eukaryota</taxon>
        <taxon>Fungi</taxon>
        <taxon>Dikarya</taxon>
        <taxon>Ascomycota</taxon>
        <taxon>Pezizomycotina</taxon>
        <taxon>Sordariomycetes</taxon>
        <taxon>Hypocreomycetidae</taxon>
        <taxon>Hypocreales</taxon>
        <taxon>Nectriaceae</taxon>
        <taxon>Fusarium</taxon>
        <taxon>Fusarium solani species complex</taxon>
    </lineage>
</organism>
<dbReference type="GO" id="GO:0003677">
    <property type="term" value="F:DNA binding"/>
    <property type="evidence" value="ECO:0007669"/>
    <property type="project" value="UniProtKB-UniRule"/>
</dbReference>
<evidence type="ECO:0000259" key="14">
    <source>
        <dbReference type="PROSITE" id="PS50071"/>
    </source>
</evidence>
<evidence type="ECO:0000256" key="1">
    <source>
        <dbReference type="ARBA" id="ARBA00004141"/>
    </source>
</evidence>
<sequence length="1300" mass="145031">MASPRTPPSGLEPEVDFNRQISNEKSAVTASKSSSTKDASREQHFKVVARGDPLSSSDDVRGEIIGYDGSLMRARAALSSTEEKKLLRRIDWHLIPLLAIMYMVKTIDASNVSNARIMDRGTPRNIMIELHVTADQYNFVTAAYYISWGIVLCCHAAVTNAGGLYTVRAFLGLFEAGLWPGILLQLCYWYRPDEMAGVLSFAFDGVYARGLSGWKWLILTEGVFTIILGIVVYLVLPDFPDTAQWMSQAEKDFIQARLPINAPRAAEKDFDWKEFWQTLKDPKLWLFLLCWAFYTIGTTGLQFYQPTVIANLGFTTIAQAQLLNIPPAIFACILTIAFGWVANTGYIPLPAIPLTFMIIIEACYVVLYTFPNTGGVYAATVIAGGFSIAWYTMMWPWRVQTTDGATGSAFAIAFANSYGQIGGAVGSQLFNSRRQRIVIQMVQITPQAMIGIPSGGETDELPSATEFAQDLDYDLNFEEDDFFTWMQDPGQIEDTDATWITTDLFLSPPHSEILSLSAPAIDAVDEPSASTTPMGQSQTSDASVPPKTGRRFSTRVAKTLRNWFAAHQHHPYASAEDLERLQSQTGLSRQQVTNWLVNARRRSKPTSSRIQASYIRDAAQSTLTGPDTINIPRRPPTPMPCDQMSPLQRWQNSPPECEPATVTSISRAVAASHKLGPFSPKSGRSSENASSVSSAGNSHSSRGSGSCTSAHSYSSGGSLRILARHASRRRRRRAPKREGYLRPSLFHTYHKYQCTFCPETFKTKHNWTRHEKSLHISLERWVCSPNGATAAHPDQGISCIYCGQADPDEAHLNAHSYASCIERPLEERTFYRKDHLQQHLRLVHGTKYMEWPMDSWKTDNAEIRSRCGFCGEALSSWAIRVDHLADHFKSDSTMADWKGDWGFDHDVNEMIENAIPPYLIHDEQTSPLPFSVTQGPAGTPTSAYELIKLELEYYMYGYLDAHGRLPSDHELQCEGCSIIFGANVTSDHSAPPAPSWLRDVFTSSAEIVQQARLHPMGQINKSRMSQLKINGKSDIFEGCELESQLCRLVVIHNMIGLPMTDYELQKEAANLLDHIESGSHNSSQLFTAFLTRLVWTSNKWLAPLRDRGRHFAVEGTEGDNNHLPDLAAVHSPNRPVNSKSGSGQLQEEITDLLKTLDHFAPASSTKASGVSPSALLTPKHNRGTDNSTIHRARPFSTTQDSLRGNALFSGTPFNNDSNSYRRLARDLSRFVMTTMSSNNPSSHVPTDEELKYQARWIWYDDDDPWNQTPADNAEWLRDFKRDCGLLTDDGRDTEGWADTN</sequence>
<evidence type="ECO:0000256" key="2">
    <source>
        <dbReference type="ARBA" id="ARBA00022448"/>
    </source>
</evidence>
<evidence type="ECO:0000256" key="6">
    <source>
        <dbReference type="ARBA" id="ARBA00023136"/>
    </source>
</evidence>
<evidence type="ECO:0000256" key="5">
    <source>
        <dbReference type="ARBA" id="ARBA00023125"/>
    </source>
</evidence>
<dbReference type="InterPro" id="IPR011701">
    <property type="entry name" value="MFS"/>
</dbReference>
<proteinExistence type="predicted"/>
<dbReference type="Gene3D" id="1.20.1250.20">
    <property type="entry name" value="MFS general substrate transporter like domains"/>
    <property type="match status" value="2"/>
</dbReference>
<evidence type="ECO:0000256" key="11">
    <source>
        <dbReference type="PROSITE-ProRule" id="PRU00108"/>
    </source>
</evidence>
<feature type="region of interest" description="Disordered" evidence="12">
    <location>
        <begin position="1"/>
        <end position="43"/>
    </location>
</feature>
<evidence type="ECO:0000259" key="15">
    <source>
        <dbReference type="PROSITE" id="PS50157"/>
    </source>
</evidence>
<evidence type="ECO:0000256" key="4">
    <source>
        <dbReference type="ARBA" id="ARBA00022989"/>
    </source>
</evidence>
<feature type="region of interest" description="Disordered" evidence="12">
    <location>
        <begin position="1163"/>
        <end position="1191"/>
    </location>
</feature>
<dbReference type="SMART" id="SM00389">
    <property type="entry name" value="HOX"/>
    <property type="match status" value="1"/>
</dbReference>
<keyword evidence="5 11" id="KW-0238">DNA-binding</keyword>
<keyword evidence="17" id="KW-1185">Reference proteome</keyword>
<dbReference type="GO" id="GO:0022857">
    <property type="term" value="F:transmembrane transporter activity"/>
    <property type="evidence" value="ECO:0007669"/>
    <property type="project" value="InterPro"/>
</dbReference>
<evidence type="ECO:0000256" key="8">
    <source>
        <dbReference type="ARBA" id="ARBA00023180"/>
    </source>
</evidence>
<dbReference type="InterPro" id="IPR009057">
    <property type="entry name" value="Homeodomain-like_sf"/>
</dbReference>
<evidence type="ECO:0000313" key="17">
    <source>
        <dbReference type="Proteomes" id="UP000288429"/>
    </source>
</evidence>
<accession>A0A428TIH4</accession>
<keyword evidence="10" id="KW-0862">Zinc</keyword>
<gene>
    <name evidence="16" type="ORF">CDV31_011190</name>
</gene>
<feature type="domain" description="Homeobox" evidence="14">
    <location>
        <begin position="543"/>
        <end position="606"/>
    </location>
</feature>
<feature type="region of interest" description="Disordered" evidence="12">
    <location>
        <begin position="525"/>
        <end position="549"/>
    </location>
</feature>
<feature type="compositionally biased region" description="Low complexity" evidence="12">
    <location>
        <begin position="25"/>
        <end position="37"/>
    </location>
</feature>
<feature type="transmembrane region" description="Helical" evidence="13">
    <location>
        <begin position="376"/>
        <end position="397"/>
    </location>
</feature>
<dbReference type="GO" id="GO:0016020">
    <property type="term" value="C:membrane"/>
    <property type="evidence" value="ECO:0007669"/>
    <property type="project" value="UniProtKB-SubCell"/>
</dbReference>
<evidence type="ECO:0000313" key="16">
    <source>
        <dbReference type="EMBL" id="RSM01840.1"/>
    </source>
</evidence>
<dbReference type="SMART" id="SM00355">
    <property type="entry name" value="ZnF_C2H2"/>
    <property type="match status" value="3"/>
</dbReference>
<dbReference type="InterPro" id="IPR001356">
    <property type="entry name" value="HD"/>
</dbReference>
<dbReference type="Gene3D" id="1.10.10.60">
    <property type="entry name" value="Homeodomain-like"/>
    <property type="match status" value="1"/>
</dbReference>
<feature type="transmembrane region" description="Helical" evidence="13">
    <location>
        <begin position="349"/>
        <end position="370"/>
    </location>
</feature>
<comment type="caution">
    <text evidence="16">The sequence shown here is derived from an EMBL/GenBank/DDBJ whole genome shotgun (WGS) entry which is preliminary data.</text>
</comment>
<dbReference type="Pfam" id="PF07690">
    <property type="entry name" value="MFS_1"/>
    <property type="match status" value="1"/>
</dbReference>
<dbReference type="SUPFAM" id="SSF103473">
    <property type="entry name" value="MFS general substrate transporter"/>
    <property type="match status" value="1"/>
</dbReference>
<feature type="domain" description="C2H2-type" evidence="15">
    <location>
        <begin position="752"/>
        <end position="780"/>
    </location>
</feature>
<dbReference type="SUPFAM" id="SSF46689">
    <property type="entry name" value="Homeodomain-like"/>
    <property type="match status" value="1"/>
</dbReference>
<feature type="transmembrane region" description="Helical" evidence="13">
    <location>
        <begin position="284"/>
        <end position="304"/>
    </location>
</feature>